<reference evidence="3" key="2">
    <citation type="submission" date="2021-04" db="EMBL/GenBank/DDBJ databases">
        <authorList>
            <person name="Gilroy R."/>
        </authorList>
    </citation>
    <scope>NUCLEOTIDE SEQUENCE</scope>
    <source>
        <strain evidence="3">ChiHecec3B27-8219</strain>
    </source>
</reference>
<proteinExistence type="predicted"/>
<evidence type="ECO:0000313" key="3">
    <source>
        <dbReference type="EMBL" id="HIZ69293.1"/>
    </source>
</evidence>
<evidence type="ECO:0000313" key="4">
    <source>
        <dbReference type="Proteomes" id="UP000824055"/>
    </source>
</evidence>
<dbReference type="Proteomes" id="UP000824055">
    <property type="component" value="Unassembled WGS sequence"/>
</dbReference>
<keyword evidence="1" id="KW-0812">Transmembrane</keyword>
<dbReference type="Gene3D" id="2.40.128.130">
    <property type="entry name" value="Autotransporter beta-domain"/>
    <property type="match status" value="1"/>
</dbReference>
<feature type="transmembrane region" description="Helical" evidence="1">
    <location>
        <begin position="51"/>
        <end position="73"/>
    </location>
</feature>
<dbReference type="Pfam" id="PF13568">
    <property type="entry name" value="OMP_b-brl_2"/>
    <property type="match status" value="1"/>
</dbReference>
<protein>
    <submittedName>
        <fullName evidence="3">Outer membrane beta-barrel protein</fullName>
    </submittedName>
</protein>
<gene>
    <name evidence="3" type="ORF">H9966_05310</name>
</gene>
<evidence type="ECO:0000256" key="1">
    <source>
        <dbReference type="SAM" id="Phobius"/>
    </source>
</evidence>
<dbReference type="InterPro" id="IPR036709">
    <property type="entry name" value="Autotransporte_beta_dom_sf"/>
</dbReference>
<accession>A0A9D2JWJ5</accession>
<feature type="domain" description="Outer membrane protein beta-barrel" evidence="2">
    <location>
        <begin position="244"/>
        <end position="380"/>
    </location>
</feature>
<organism evidence="3 4">
    <name type="scientific">Candidatus Prevotella avicola</name>
    <dbReference type="NCBI Taxonomy" id="2838738"/>
    <lineage>
        <taxon>Bacteria</taxon>
        <taxon>Pseudomonadati</taxon>
        <taxon>Bacteroidota</taxon>
        <taxon>Bacteroidia</taxon>
        <taxon>Bacteroidales</taxon>
        <taxon>Prevotellaceae</taxon>
        <taxon>Prevotella</taxon>
    </lineage>
</organism>
<evidence type="ECO:0000259" key="2">
    <source>
        <dbReference type="Pfam" id="PF13568"/>
    </source>
</evidence>
<reference evidence="3" key="1">
    <citation type="journal article" date="2021" name="PeerJ">
        <title>Extensive microbial diversity within the chicken gut microbiome revealed by metagenomics and culture.</title>
        <authorList>
            <person name="Gilroy R."/>
            <person name="Ravi A."/>
            <person name="Getino M."/>
            <person name="Pursley I."/>
            <person name="Horton D.L."/>
            <person name="Alikhan N.F."/>
            <person name="Baker D."/>
            <person name="Gharbi K."/>
            <person name="Hall N."/>
            <person name="Watson M."/>
            <person name="Adriaenssens E.M."/>
            <person name="Foster-Nyarko E."/>
            <person name="Jarju S."/>
            <person name="Secka A."/>
            <person name="Antonio M."/>
            <person name="Oren A."/>
            <person name="Chaudhuri R.R."/>
            <person name="La Ragione R."/>
            <person name="Hildebrand F."/>
            <person name="Pallen M.J."/>
        </authorList>
    </citation>
    <scope>NUCLEOTIDE SEQUENCE</scope>
    <source>
        <strain evidence="3">ChiHecec3B27-8219</strain>
    </source>
</reference>
<keyword evidence="1" id="KW-0472">Membrane</keyword>
<comment type="caution">
    <text evidence="3">The sequence shown here is derived from an EMBL/GenBank/DDBJ whole genome shotgun (WGS) entry which is preliminary data.</text>
</comment>
<sequence>MEERWITDIRNKMTDYQATLPDGLLEKAKQEASIRKKQAAKGKRKALIVPLWSKMAAAAVVIALCCVSAWLFLHEDSAQTPLAINRSVEESIDNATQAVPDAGEAGMEEPARNIYPRQLNSIKIEKTLFAQVLPIEDIKEETIQEDPEKVISSPQKRYHEGKETRKISTMKHHEYTNESAMPRLRDKGKLAMSGYISGAFGNSGSSVYGSPFVQSFTDSKGGQPSEDRPTIYANSESELLMSTESATRTNHHQPIKAGVSLRVPLGNRWSVSTGVTYSYLGSDISQETGNARMETKQKLHYVGIPVNVNYSVLRTNRLNLYASAGVEVEKLVSGKQDTEHYEGDTFTKATSQNVKEGRPQISGNVAVGAEFRIVNQLSVYAEPGLAYHFDNGSDVENIYKEKPLNLNVQVGLRWELK</sequence>
<dbReference type="InterPro" id="IPR025665">
    <property type="entry name" value="Beta-barrel_OMP_2"/>
</dbReference>
<dbReference type="EMBL" id="DXBE01000039">
    <property type="protein sequence ID" value="HIZ69293.1"/>
    <property type="molecule type" value="Genomic_DNA"/>
</dbReference>
<dbReference type="InterPro" id="IPR011250">
    <property type="entry name" value="OMP/PagP_B-barrel"/>
</dbReference>
<name>A0A9D2JWJ5_9BACT</name>
<dbReference type="AlphaFoldDB" id="A0A9D2JWJ5"/>
<keyword evidence="1" id="KW-1133">Transmembrane helix</keyword>
<dbReference type="SUPFAM" id="SSF56925">
    <property type="entry name" value="OMPA-like"/>
    <property type="match status" value="1"/>
</dbReference>